<dbReference type="Proteomes" id="UP001229244">
    <property type="component" value="Unassembled WGS sequence"/>
</dbReference>
<protein>
    <submittedName>
        <fullName evidence="5">Phospholipid/cholesterol/gamma-HCH transport system substrate-binding protein</fullName>
    </submittedName>
</protein>
<keyword evidence="3" id="KW-1133">Transmembrane helix</keyword>
<keyword evidence="3" id="KW-0472">Membrane</keyword>
<dbReference type="Pfam" id="PF02470">
    <property type="entry name" value="MlaD"/>
    <property type="match status" value="1"/>
</dbReference>
<reference evidence="5" key="1">
    <citation type="submission" date="2023-07" db="EMBL/GenBank/DDBJ databases">
        <title>Genomic Encyclopedia of Type Strains, Phase IV (KMG-IV): sequencing the most valuable type-strain genomes for metagenomic binning, comparative biology and taxonomic classification.</title>
        <authorList>
            <person name="Goeker M."/>
        </authorList>
    </citation>
    <scope>NUCLEOTIDE SEQUENCE</scope>
    <source>
        <strain evidence="5">DSM 21202</strain>
    </source>
</reference>
<dbReference type="EMBL" id="JAUSUL010000002">
    <property type="protein sequence ID" value="MDQ0316349.1"/>
    <property type="molecule type" value="Genomic_DNA"/>
</dbReference>
<dbReference type="InterPro" id="IPR003399">
    <property type="entry name" value="Mce/MlaD"/>
</dbReference>
<keyword evidence="3" id="KW-0812">Transmembrane</keyword>
<dbReference type="PROSITE" id="PS50192">
    <property type="entry name" value="T_SNARE"/>
    <property type="match status" value="1"/>
</dbReference>
<keyword evidence="6" id="KW-1185">Reference proteome</keyword>
<dbReference type="SUPFAM" id="SSF58104">
    <property type="entry name" value="Methyl-accepting chemotaxis protein (MCP) signaling domain"/>
    <property type="match status" value="1"/>
</dbReference>
<sequence length="642" mass="68533">METRANYIAVGLFVIVVVTGALGFVYWLYSSGNSTQRTEIQVVFDDPVTGLSVGSPVIFNGIRIGEVTNLGFVSSESPTVLARAMVDRNAPLKTDTKAELGVQGLTGVSYISLSGGKADSQSLFAQDGVPKITAQRSAIQDLLQGARDILEKADTTVENLNRIIEENRGDIAQTVSNVETFSKALADNSDNLAKLITDISNAGDAIANVAPRVESLVSRADDLLGEVSQEDVRTVVDNVVTFSEHLTRFQDSVQGVITNVSSAAEDLQQFAQGLNTALTDVDQLIQSVDPTAVRSIVDNVDSVIGMFAGRRDQIDSFIENASESAANLREVSQTLSDNNDQIERFMASAGSVAQRADDLVASLQPAANRVDSIIGAVNPDDVQAVVGNLRQITTVLSDRSQDIDGFIADARESAANLRTVSQTLSDNNGQIEQFMASATNVADRADSLLTSLQPAADRLDGLIAAIDPSEVRTILANVREVTTAVSARSEDISAILVNAKEAATSARTFADSLQAQAPTVDHVAENAREISDKLNAASTRVNTLVDKVSDMVEGDGQGFIQEATEAARAIKVVAQEFESRAGTISSGLARFSTTGVDDFASVMTQARQTLREIERTFSNIDRDPSRVIFGGPNGPRYEPQRR</sequence>
<evidence type="ECO:0000313" key="6">
    <source>
        <dbReference type="Proteomes" id="UP001229244"/>
    </source>
</evidence>
<gene>
    <name evidence="5" type="ORF">J2S73_002806</name>
</gene>
<dbReference type="PANTHER" id="PTHR36698">
    <property type="entry name" value="BLL5892 PROTEIN"/>
    <property type="match status" value="1"/>
</dbReference>
<proteinExistence type="inferred from homology"/>
<dbReference type="Gene3D" id="1.10.287.950">
    <property type="entry name" value="Methyl-accepting chemotaxis protein"/>
    <property type="match status" value="1"/>
</dbReference>
<dbReference type="PANTHER" id="PTHR36698:SF2">
    <property type="entry name" value="MCE_MLAD DOMAIN-CONTAINING PROTEIN"/>
    <property type="match status" value="1"/>
</dbReference>
<feature type="transmembrane region" description="Helical" evidence="3">
    <location>
        <begin position="7"/>
        <end position="29"/>
    </location>
</feature>
<dbReference type="InterPro" id="IPR000727">
    <property type="entry name" value="T_SNARE_dom"/>
</dbReference>
<accession>A0AAE4AV49</accession>
<organism evidence="5 6">
    <name type="scientific">Amorphus orientalis</name>
    <dbReference type="NCBI Taxonomy" id="649198"/>
    <lineage>
        <taxon>Bacteria</taxon>
        <taxon>Pseudomonadati</taxon>
        <taxon>Pseudomonadota</taxon>
        <taxon>Alphaproteobacteria</taxon>
        <taxon>Hyphomicrobiales</taxon>
        <taxon>Amorphaceae</taxon>
        <taxon>Amorphus</taxon>
    </lineage>
</organism>
<comment type="similarity">
    <text evidence="1">Belongs to the methyl-accepting chemotaxis (MCP) protein family.</text>
</comment>
<name>A0AAE4AV49_9HYPH</name>
<evidence type="ECO:0000256" key="3">
    <source>
        <dbReference type="SAM" id="Phobius"/>
    </source>
</evidence>
<feature type="domain" description="T-SNARE coiled-coil homology" evidence="4">
    <location>
        <begin position="482"/>
        <end position="544"/>
    </location>
</feature>
<evidence type="ECO:0000256" key="1">
    <source>
        <dbReference type="ARBA" id="ARBA00029447"/>
    </source>
</evidence>
<evidence type="ECO:0000256" key="2">
    <source>
        <dbReference type="SAM" id="MobiDB-lite"/>
    </source>
</evidence>
<evidence type="ECO:0000313" key="5">
    <source>
        <dbReference type="EMBL" id="MDQ0316349.1"/>
    </source>
</evidence>
<dbReference type="RefSeq" id="WP_306886173.1">
    <property type="nucleotide sequence ID" value="NZ_JAUSUL010000002.1"/>
</dbReference>
<evidence type="ECO:0000259" key="4">
    <source>
        <dbReference type="PROSITE" id="PS50192"/>
    </source>
</evidence>
<dbReference type="AlphaFoldDB" id="A0AAE4AV49"/>
<comment type="caution">
    <text evidence="5">The sequence shown here is derived from an EMBL/GenBank/DDBJ whole genome shotgun (WGS) entry which is preliminary data.</text>
</comment>
<feature type="region of interest" description="Disordered" evidence="2">
    <location>
        <begin position="622"/>
        <end position="642"/>
    </location>
</feature>